<dbReference type="Proteomes" id="UP000242875">
    <property type="component" value="Unassembled WGS sequence"/>
</dbReference>
<organism evidence="2 3">
    <name type="scientific">Bifiguratus adelaidae</name>
    <dbReference type="NCBI Taxonomy" id="1938954"/>
    <lineage>
        <taxon>Eukaryota</taxon>
        <taxon>Fungi</taxon>
        <taxon>Fungi incertae sedis</taxon>
        <taxon>Mucoromycota</taxon>
        <taxon>Mucoromycotina</taxon>
        <taxon>Endogonomycetes</taxon>
        <taxon>Endogonales</taxon>
        <taxon>Endogonales incertae sedis</taxon>
        <taxon>Bifiguratus</taxon>
    </lineage>
</organism>
<evidence type="ECO:0000313" key="2">
    <source>
        <dbReference type="EMBL" id="OZJ02883.1"/>
    </source>
</evidence>
<feature type="compositionally biased region" description="Low complexity" evidence="1">
    <location>
        <begin position="431"/>
        <end position="449"/>
    </location>
</feature>
<gene>
    <name evidence="2" type="ORF">BZG36_03789</name>
</gene>
<keyword evidence="3" id="KW-1185">Reference proteome</keyword>
<sequence>MAEYDTRPRLPPIHETLTGLGQRSFTTEFPRYGAPEAAAADNQSAAEPPTRSISYPSVSRAPPPRIPNDTLRLRQEGSLGYSGVNSGSYRKNAGSDTRTSLASSQHGLTSSSSFGDMKADDLDSQQRVVPPSLASRQTEYAGFSGAPTSSSIPQMQSSMRRSLDREVTAPSFQPVQGAVTLPPLPSPAGDRPLPHLPPLPTLLSPSGQQDASRPAANHPHAPSTIPPLSSEVKPTLPHDNPLPNRPSASEHPIPWPPVGGAQTSQYRPPPPNNLPTLPLSMPVEPSSAYPPQWAPANQTASVHPLQDVRPSWDLNRARGPDRMYDRNCELALEKIADSCDLLCHYAIAPDSLRSQHGRSTGLDGSIARRHAHQVRQLLRQLRHHLITGEPFIFDAAFIDDHSAKRRMIPDYPSEQAKRRRWEEPQELYKGSPSFSVSPRSSWSKSRYSSTPLNQSRASSNGSQSMWMSQEMPPHLPTKQEYDSQAFRVENQRQKSLEYGNPHWLSGHARCDSHASANSKPSSGGSEEYTKDEDQLSTSTTLTKVSISQTTDD</sequence>
<accession>A0A261XWZ4</accession>
<comment type="caution">
    <text evidence="2">The sequence shown here is derived from an EMBL/GenBank/DDBJ whole genome shotgun (WGS) entry which is preliminary data.</text>
</comment>
<feature type="compositionally biased region" description="Polar residues" evidence="1">
    <location>
        <begin position="146"/>
        <end position="160"/>
    </location>
</feature>
<feature type="compositionally biased region" description="Polar residues" evidence="1">
    <location>
        <begin position="450"/>
        <end position="467"/>
    </location>
</feature>
<feature type="region of interest" description="Disordered" evidence="1">
    <location>
        <begin position="498"/>
        <end position="552"/>
    </location>
</feature>
<dbReference type="EMBL" id="MVBO01000119">
    <property type="protein sequence ID" value="OZJ02883.1"/>
    <property type="molecule type" value="Genomic_DNA"/>
</dbReference>
<evidence type="ECO:0000256" key="1">
    <source>
        <dbReference type="SAM" id="MobiDB-lite"/>
    </source>
</evidence>
<protein>
    <submittedName>
        <fullName evidence="2">Uncharacterized protein</fullName>
    </submittedName>
</protein>
<feature type="compositionally biased region" description="Polar residues" evidence="1">
    <location>
        <begin position="535"/>
        <end position="552"/>
    </location>
</feature>
<feature type="region of interest" description="Disordered" evidence="1">
    <location>
        <begin position="1"/>
        <end position="306"/>
    </location>
</feature>
<dbReference type="AlphaFoldDB" id="A0A261XWZ4"/>
<proteinExistence type="predicted"/>
<feature type="region of interest" description="Disordered" evidence="1">
    <location>
        <begin position="408"/>
        <end position="477"/>
    </location>
</feature>
<reference evidence="2 3" key="1">
    <citation type="journal article" date="2017" name="Mycologia">
        <title>Bifiguratus adelaidae, gen. et sp. nov., a new member of Mucoromycotina in endophytic and soil-dwelling habitats.</title>
        <authorList>
            <person name="Torres-Cruz T.J."/>
            <person name="Billingsley Tobias T.L."/>
            <person name="Almatruk M."/>
            <person name="Hesse C."/>
            <person name="Kuske C.R."/>
            <person name="Desiro A."/>
            <person name="Benucci G.M."/>
            <person name="Bonito G."/>
            <person name="Stajich J.E."/>
            <person name="Dunlap C."/>
            <person name="Arnold A.E."/>
            <person name="Porras-Alfaro A."/>
        </authorList>
    </citation>
    <scope>NUCLEOTIDE SEQUENCE [LARGE SCALE GENOMIC DNA]</scope>
    <source>
        <strain evidence="2 3">AZ0501</strain>
    </source>
</reference>
<name>A0A261XWZ4_9FUNG</name>
<feature type="compositionally biased region" description="Polar residues" evidence="1">
    <location>
        <begin position="514"/>
        <end position="524"/>
    </location>
</feature>
<evidence type="ECO:0000313" key="3">
    <source>
        <dbReference type="Proteomes" id="UP000242875"/>
    </source>
</evidence>
<feature type="compositionally biased region" description="Low complexity" evidence="1">
    <location>
        <begin position="34"/>
        <end position="46"/>
    </location>
</feature>
<feature type="compositionally biased region" description="Polar residues" evidence="1">
    <location>
        <begin position="83"/>
        <end position="114"/>
    </location>
</feature>